<dbReference type="Pfam" id="PF00675">
    <property type="entry name" value="Peptidase_M16"/>
    <property type="match status" value="1"/>
</dbReference>
<dbReference type="SUPFAM" id="SSF63411">
    <property type="entry name" value="LuxS/MPP-like metallohydrolase"/>
    <property type="match status" value="2"/>
</dbReference>
<dbReference type="Pfam" id="PF05193">
    <property type="entry name" value="Peptidase_M16_C"/>
    <property type="match status" value="1"/>
</dbReference>
<name>A0A1G5RTK3_9FIRM</name>
<evidence type="ECO:0000259" key="2">
    <source>
        <dbReference type="Pfam" id="PF05193"/>
    </source>
</evidence>
<sequence length="432" mass="49696">MNKWTRYSDPLLNETILKHKMACGLEVYLLVKPGFAKKFAYFGTKYGAFNNEIILSGKQISLPLGAAHFLEHKIFEDKEKNVFNAFSELGASVNAYTNYTSTVYHFSTSENFEPSLEKLLEFVQRTHLTEENIEKEKGIILQEIASYEDDPGFRCLVNLLKNLYVEHPVREDIAGTPESVSSTTKEDLELAYETFYVPDNMVLFIAGDLDPDQVLAIVEERLEDDFKSRKSNFELVMPNEPSGCLNHLIEQEMAVPAPLFEMALKHQSLPYGDQETLRHTMEIKVILDAQFGRGSVFYNRMYELGIFNPTLSIDFTQGQGYTYTIFGGESTRYEEAIEAFRSEIGRIRADGPDREAFERIRRKMTGKFISASNSLQYLSSAFMHYYMKGHHLFDYLKTIHEINVDEAYETFKVMYENPDEVISVIKPRGEKL</sequence>
<dbReference type="STRING" id="1120920.SAMN03080599_00534"/>
<gene>
    <name evidence="3" type="ORF">SAMN03080599_00534</name>
</gene>
<dbReference type="InterPro" id="IPR007863">
    <property type="entry name" value="Peptidase_M16_C"/>
</dbReference>
<dbReference type="RefSeq" id="WP_092589338.1">
    <property type="nucleotide sequence ID" value="NZ_FMWL01000002.1"/>
</dbReference>
<dbReference type="Gene3D" id="3.30.830.10">
    <property type="entry name" value="Metalloenzyme, LuxS/M16 peptidase-like"/>
    <property type="match status" value="2"/>
</dbReference>
<proteinExistence type="predicted"/>
<dbReference type="PANTHER" id="PTHR11851">
    <property type="entry name" value="METALLOPROTEASE"/>
    <property type="match status" value="1"/>
</dbReference>
<dbReference type="AlphaFoldDB" id="A0A1G5RTK3"/>
<evidence type="ECO:0000313" key="4">
    <source>
        <dbReference type="Proteomes" id="UP000199208"/>
    </source>
</evidence>
<dbReference type="GO" id="GO:0046872">
    <property type="term" value="F:metal ion binding"/>
    <property type="evidence" value="ECO:0007669"/>
    <property type="project" value="InterPro"/>
</dbReference>
<dbReference type="InterPro" id="IPR050361">
    <property type="entry name" value="MPP/UQCRC_Complex"/>
</dbReference>
<dbReference type="PANTHER" id="PTHR11851:SF134">
    <property type="entry name" value="ZINC-DEPENDENT PROTEASE"/>
    <property type="match status" value="1"/>
</dbReference>
<protein>
    <submittedName>
        <fullName evidence="3">Predicted Zn-dependent peptidase</fullName>
    </submittedName>
</protein>
<accession>A0A1G5RTK3</accession>
<keyword evidence="4" id="KW-1185">Reference proteome</keyword>
<reference evidence="3 4" key="1">
    <citation type="submission" date="2016-10" db="EMBL/GenBank/DDBJ databases">
        <authorList>
            <person name="de Groot N.N."/>
        </authorList>
    </citation>
    <scope>NUCLEOTIDE SEQUENCE [LARGE SCALE GENOMIC DNA]</scope>
    <source>
        <strain evidence="3 4">DSM 2784</strain>
    </source>
</reference>
<feature type="domain" description="Peptidase M16 C-terminal" evidence="2">
    <location>
        <begin position="184"/>
        <end position="363"/>
    </location>
</feature>
<dbReference type="Proteomes" id="UP000199208">
    <property type="component" value="Unassembled WGS sequence"/>
</dbReference>
<dbReference type="InterPro" id="IPR011249">
    <property type="entry name" value="Metalloenz_LuxS/M16"/>
</dbReference>
<organism evidence="3 4">
    <name type="scientific">Acidaminobacter hydrogenoformans DSM 2784</name>
    <dbReference type="NCBI Taxonomy" id="1120920"/>
    <lineage>
        <taxon>Bacteria</taxon>
        <taxon>Bacillati</taxon>
        <taxon>Bacillota</taxon>
        <taxon>Clostridia</taxon>
        <taxon>Peptostreptococcales</taxon>
        <taxon>Acidaminobacteraceae</taxon>
        <taxon>Acidaminobacter</taxon>
    </lineage>
</organism>
<feature type="domain" description="Peptidase M16 N-terminal" evidence="1">
    <location>
        <begin position="65"/>
        <end position="176"/>
    </location>
</feature>
<dbReference type="NCBIfam" id="NF047421">
    <property type="entry name" value="YfmH_fam"/>
    <property type="match status" value="1"/>
</dbReference>
<dbReference type="OrthoDB" id="9811314at2"/>
<evidence type="ECO:0000259" key="1">
    <source>
        <dbReference type="Pfam" id="PF00675"/>
    </source>
</evidence>
<evidence type="ECO:0000313" key="3">
    <source>
        <dbReference type="EMBL" id="SCZ77040.1"/>
    </source>
</evidence>
<dbReference type="EMBL" id="FMWL01000002">
    <property type="protein sequence ID" value="SCZ77040.1"/>
    <property type="molecule type" value="Genomic_DNA"/>
</dbReference>
<dbReference type="InterPro" id="IPR011765">
    <property type="entry name" value="Pept_M16_N"/>
</dbReference>